<dbReference type="GO" id="GO:0009103">
    <property type="term" value="P:lipopolysaccharide biosynthetic process"/>
    <property type="evidence" value="ECO:0007669"/>
    <property type="project" value="UniProtKB-ARBA"/>
</dbReference>
<keyword evidence="2" id="KW-1003">Cell membrane</keyword>
<keyword evidence="5 8" id="KW-0812">Transmembrane</keyword>
<evidence type="ECO:0000256" key="5">
    <source>
        <dbReference type="ARBA" id="ARBA00022692"/>
    </source>
</evidence>
<feature type="transmembrane region" description="Helical" evidence="8">
    <location>
        <begin position="237"/>
        <end position="255"/>
    </location>
</feature>
<feature type="transmembrane region" description="Helical" evidence="8">
    <location>
        <begin position="94"/>
        <end position="126"/>
    </location>
</feature>
<keyword evidence="7 8" id="KW-0472">Membrane</keyword>
<evidence type="ECO:0000313" key="10">
    <source>
        <dbReference type="EMBL" id="OGM12602.1"/>
    </source>
</evidence>
<comment type="caution">
    <text evidence="10">The sequence shown here is derived from an EMBL/GenBank/DDBJ whole genome shotgun (WGS) entry which is preliminary data.</text>
</comment>
<evidence type="ECO:0000256" key="7">
    <source>
        <dbReference type="ARBA" id="ARBA00023136"/>
    </source>
</evidence>
<evidence type="ECO:0000256" key="8">
    <source>
        <dbReference type="SAM" id="Phobius"/>
    </source>
</evidence>
<dbReference type="Pfam" id="PF13231">
    <property type="entry name" value="PMT_2"/>
    <property type="match status" value="1"/>
</dbReference>
<dbReference type="PANTHER" id="PTHR33908">
    <property type="entry name" value="MANNOSYLTRANSFERASE YKCB-RELATED"/>
    <property type="match status" value="1"/>
</dbReference>
<keyword evidence="6 8" id="KW-1133">Transmembrane helix</keyword>
<evidence type="ECO:0000313" key="11">
    <source>
        <dbReference type="Proteomes" id="UP000179013"/>
    </source>
</evidence>
<feature type="transmembrane region" description="Helical" evidence="8">
    <location>
        <begin position="20"/>
        <end position="39"/>
    </location>
</feature>
<protein>
    <recommendedName>
        <fullName evidence="9">Glycosyltransferase RgtA/B/C/D-like domain-containing protein</fullName>
    </recommendedName>
</protein>
<dbReference type="GO" id="GO:0005886">
    <property type="term" value="C:plasma membrane"/>
    <property type="evidence" value="ECO:0007669"/>
    <property type="project" value="UniProtKB-SubCell"/>
</dbReference>
<gene>
    <name evidence="10" type="ORF">A2V80_03000</name>
</gene>
<dbReference type="Proteomes" id="UP000179013">
    <property type="component" value="Unassembled WGS sequence"/>
</dbReference>
<dbReference type="PANTHER" id="PTHR33908:SF11">
    <property type="entry name" value="MEMBRANE PROTEIN"/>
    <property type="match status" value="1"/>
</dbReference>
<reference evidence="10 11" key="1">
    <citation type="journal article" date="2016" name="Nat. Commun.">
        <title>Thousands of microbial genomes shed light on interconnected biogeochemical processes in an aquifer system.</title>
        <authorList>
            <person name="Anantharaman K."/>
            <person name="Brown C.T."/>
            <person name="Hug L.A."/>
            <person name="Sharon I."/>
            <person name="Castelle C.J."/>
            <person name="Probst A.J."/>
            <person name="Thomas B.C."/>
            <person name="Singh A."/>
            <person name="Wilkins M.J."/>
            <person name="Karaoz U."/>
            <person name="Brodie E.L."/>
            <person name="Williams K.H."/>
            <person name="Hubbard S.S."/>
            <person name="Banfield J.F."/>
        </authorList>
    </citation>
    <scope>NUCLEOTIDE SEQUENCE [LARGE SCALE GENOMIC DNA]</scope>
</reference>
<evidence type="ECO:0000256" key="4">
    <source>
        <dbReference type="ARBA" id="ARBA00022679"/>
    </source>
</evidence>
<evidence type="ECO:0000256" key="1">
    <source>
        <dbReference type="ARBA" id="ARBA00004651"/>
    </source>
</evidence>
<evidence type="ECO:0000256" key="2">
    <source>
        <dbReference type="ARBA" id="ARBA00022475"/>
    </source>
</evidence>
<dbReference type="EMBL" id="MGFU01000028">
    <property type="protein sequence ID" value="OGM12602.1"/>
    <property type="molecule type" value="Genomic_DNA"/>
</dbReference>
<organism evidence="10 11">
    <name type="scientific">Candidatus Woesebacteria bacterium RBG_16_39_8b</name>
    <dbReference type="NCBI Taxonomy" id="1802482"/>
    <lineage>
        <taxon>Bacteria</taxon>
        <taxon>Candidatus Woeseibacteriota</taxon>
    </lineage>
</organism>
<sequence length="485" mass="55833">MQLYLSVPFIKLFGLNEVGVRTTSVLMGYLSLIFFYLLIRKISNNKIAAIASLFMLFSPWHFNFSRQANDAGILLPFILAGTWSYLLGLKNNKYLVLSAVLFALSIYSYAISSLFTPLFVFSLLLIYRKELLKYKPKYLFMAGAFGLIVLSPYINQVIAGTAFSRFSYISVLNKDDLISEVITQRAWSDSKIGRLFYNKYTAASYKLTDNYLKSISSDFLFGSGDPNGRQSVSGFGMMYHFDIILVAIGSFVLIYKLVFDKKKRQEFLLILAWLFLAPLPSILTKDGGTHASRLILLLPPLIYLSATGFEQLLNKSKNIKYKIIIILFILVMFFDVGRFIHRYFVIWPNEGWRIWQYGFKDVITDVKKVDADYERIYFNNTYEPILPRFLFWYGYDMNLFQEQFTGDIHIEGIIPGFNGYSLGDKYYFGELVKPIEPLAEKGHLVVASGEHDVTDPSIFKRSDLKLINTYYSPTNVPIFYTYTSN</sequence>
<comment type="subcellular location">
    <subcellularLocation>
        <location evidence="1">Cell membrane</location>
        <topology evidence="1">Multi-pass membrane protein</topology>
    </subcellularLocation>
</comment>
<dbReference type="InterPro" id="IPR038731">
    <property type="entry name" value="RgtA/B/C-like"/>
</dbReference>
<dbReference type="InterPro" id="IPR050297">
    <property type="entry name" value="LipidA_mod_glycosyltrf_83"/>
</dbReference>
<feature type="transmembrane region" description="Helical" evidence="8">
    <location>
        <begin position="321"/>
        <end position="340"/>
    </location>
</feature>
<evidence type="ECO:0000259" key="9">
    <source>
        <dbReference type="Pfam" id="PF13231"/>
    </source>
</evidence>
<accession>A0A1F7XC55</accession>
<keyword evidence="4" id="KW-0808">Transferase</keyword>
<evidence type="ECO:0000256" key="3">
    <source>
        <dbReference type="ARBA" id="ARBA00022676"/>
    </source>
</evidence>
<dbReference type="AlphaFoldDB" id="A0A1F7XC55"/>
<feature type="transmembrane region" description="Helical" evidence="8">
    <location>
        <begin position="138"/>
        <end position="158"/>
    </location>
</feature>
<dbReference type="GO" id="GO:0016763">
    <property type="term" value="F:pentosyltransferase activity"/>
    <property type="evidence" value="ECO:0007669"/>
    <property type="project" value="TreeGrafter"/>
</dbReference>
<name>A0A1F7XC55_9BACT</name>
<feature type="transmembrane region" description="Helical" evidence="8">
    <location>
        <begin position="267"/>
        <end position="284"/>
    </location>
</feature>
<proteinExistence type="predicted"/>
<keyword evidence="3" id="KW-0328">Glycosyltransferase</keyword>
<feature type="transmembrane region" description="Helical" evidence="8">
    <location>
        <begin position="290"/>
        <end position="309"/>
    </location>
</feature>
<evidence type="ECO:0000256" key="6">
    <source>
        <dbReference type="ARBA" id="ARBA00022989"/>
    </source>
</evidence>
<feature type="domain" description="Glycosyltransferase RgtA/B/C/D-like" evidence="9">
    <location>
        <begin position="6"/>
        <end position="153"/>
    </location>
</feature>
<feature type="transmembrane region" description="Helical" evidence="8">
    <location>
        <begin position="71"/>
        <end position="88"/>
    </location>
</feature>